<dbReference type="STRING" id="1160509.A0A3N4IDM2"/>
<dbReference type="GO" id="GO:0006369">
    <property type="term" value="P:termination of RNA polymerase II transcription"/>
    <property type="evidence" value="ECO:0007669"/>
    <property type="project" value="UniProtKB-ARBA"/>
</dbReference>
<evidence type="ECO:0008006" key="13">
    <source>
        <dbReference type="Google" id="ProtNLM"/>
    </source>
</evidence>
<feature type="domain" description="RRM" evidence="9">
    <location>
        <begin position="495"/>
        <end position="569"/>
    </location>
</feature>
<dbReference type="GO" id="GO:0031124">
    <property type="term" value="P:mRNA 3'-end processing"/>
    <property type="evidence" value="ECO:0007669"/>
    <property type="project" value="UniProtKB-ARBA"/>
</dbReference>
<keyword evidence="6" id="KW-0539">Nucleus</keyword>
<dbReference type="Pfam" id="PF00076">
    <property type="entry name" value="RRM_1"/>
    <property type="match status" value="1"/>
</dbReference>
<dbReference type="InterPro" id="IPR035979">
    <property type="entry name" value="RBD_domain_sf"/>
</dbReference>
<dbReference type="GO" id="GO:0008380">
    <property type="term" value="P:RNA splicing"/>
    <property type="evidence" value="ECO:0007669"/>
    <property type="project" value="UniProtKB-KW"/>
</dbReference>
<evidence type="ECO:0000259" key="9">
    <source>
        <dbReference type="PROSITE" id="PS50102"/>
    </source>
</evidence>
<keyword evidence="2" id="KW-0597">Phosphoprotein</keyword>
<keyword evidence="4 7" id="KW-0694">RNA-binding</keyword>
<keyword evidence="3" id="KW-0507">mRNA processing</keyword>
<reference evidence="11 12" key="1">
    <citation type="journal article" date="2018" name="Nat. Ecol. Evol.">
        <title>Pezizomycetes genomes reveal the molecular basis of ectomycorrhizal truffle lifestyle.</title>
        <authorList>
            <person name="Murat C."/>
            <person name="Payen T."/>
            <person name="Noel B."/>
            <person name="Kuo A."/>
            <person name="Morin E."/>
            <person name="Chen J."/>
            <person name="Kohler A."/>
            <person name="Krizsan K."/>
            <person name="Balestrini R."/>
            <person name="Da Silva C."/>
            <person name="Montanini B."/>
            <person name="Hainaut M."/>
            <person name="Levati E."/>
            <person name="Barry K.W."/>
            <person name="Belfiori B."/>
            <person name="Cichocki N."/>
            <person name="Clum A."/>
            <person name="Dockter R.B."/>
            <person name="Fauchery L."/>
            <person name="Guy J."/>
            <person name="Iotti M."/>
            <person name="Le Tacon F."/>
            <person name="Lindquist E.A."/>
            <person name="Lipzen A."/>
            <person name="Malagnac F."/>
            <person name="Mello A."/>
            <person name="Molinier V."/>
            <person name="Miyauchi S."/>
            <person name="Poulain J."/>
            <person name="Riccioni C."/>
            <person name="Rubini A."/>
            <person name="Sitrit Y."/>
            <person name="Splivallo R."/>
            <person name="Traeger S."/>
            <person name="Wang M."/>
            <person name="Zifcakova L."/>
            <person name="Wipf D."/>
            <person name="Zambonelli A."/>
            <person name="Paolocci F."/>
            <person name="Nowrousian M."/>
            <person name="Ottonello S."/>
            <person name="Baldrian P."/>
            <person name="Spatafora J.W."/>
            <person name="Henrissat B."/>
            <person name="Nagy L.G."/>
            <person name="Aury J.M."/>
            <person name="Wincker P."/>
            <person name="Grigoriev I.V."/>
            <person name="Bonfante P."/>
            <person name="Martin F.M."/>
        </authorList>
    </citation>
    <scope>NUCLEOTIDE SEQUENCE [LARGE SCALE GENOMIC DNA]</scope>
    <source>
        <strain evidence="11 12">RN42</strain>
    </source>
</reference>
<feature type="domain" description="CID" evidence="10">
    <location>
        <begin position="1"/>
        <end position="152"/>
    </location>
</feature>
<feature type="compositionally biased region" description="Pro residues" evidence="8">
    <location>
        <begin position="157"/>
        <end position="171"/>
    </location>
</feature>
<dbReference type="Pfam" id="PF21380">
    <property type="entry name" value="Nrd1-Seb1_dom2"/>
    <property type="match status" value="1"/>
</dbReference>
<evidence type="ECO:0000256" key="4">
    <source>
        <dbReference type="ARBA" id="ARBA00022884"/>
    </source>
</evidence>
<dbReference type="InterPro" id="IPR000504">
    <property type="entry name" value="RRM_dom"/>
</dbReference>
<feature type="region of interest" description="Disordered" evidence="8">
    <location>
        <begin position="628"/>
        <end position="697"/>
    </location>
</feature>
<evidence type="ECO:0000256" key="1">
    <source>
        <dbReference type="ARBA" id="ARBA00004123"/>
    </source>
</evidence>
<dbReference type="GO" id="GO:0017070">
    <property type="term" value="F:U6 snRNA binding"/>
    <property type="evidence" value="ECO:0007669"/>
    <property type="project" value="TreeGrafter"/>
</dbReference>
<dbReference type="SUPFAM" id="SSF54928">
    <property type="entry name" value="RNA-binding domain, RBD"/>
    <property type="match status" value="1"/>
</dbReference>
<dbReference type="InterPro" id="IPR006569">
    <property type="entry name" value="CID_dom"/>
</dbReference>
<feature type="compositionally biased region" description="Pro residues" evidence="8">
    <location>
        <begin position="205"/>
        <end position="223"/>
    </location>
</feature>
<keyword evidence="5" id="KW-0508">mRNA splicing</keyword>
<gene>
    <name evidence="11" type="ORF">BJ508DRAFT_42997</name>
</gene>
<feature type="compositionally biased region" description="Polar residues" evidence="8">
    <location>
        <begin position="241"/>
        <end position="262"/>
    </location>
</feature>
<dbReference type="Pfam" id="PF04818">
    <property type="entry name" value="CID"/>
    <property type="match status" value="1"/>
</dbReference>
<protein>
    <recommendedName>
        <fullName evidence="13">RNA-binding domain-containing protein</fullName>
    </recommendedName>
</protein>
<dbReference type="Gene3D" id="3.30.70.330">
    <property type="match status" value="1"/>
</dbReference>
<feature type="compositionally biased region" description="Basic and acidic residues" evidence="8">
    <location>
        <begin position="635"/>
        <end position="675"/>
    </location>
</feature>
<evidence type="ECO:0000313" key="12">
    <source>
        <dbReference type="Proteomes" id="UP000275078"/>
    </source>
</evidence>
<feature type="compositionally biased region" description="Basic and acidic residues" evidence="8">
    <location>
        <begin position="410"/>
        <end position="423"/>
    </location>
</feature>
<evidence type="ECO:0000256" key="8">
    <source>
        <dbReference type="SAM" id="MobiDB-lite"/>
    </source>
</evidence>
<comment type="subcellular location">
    <subcellularLocation>
        <location evidence="1">Nucleus</location>
    </subcellularLocation>
</comment>
<evidence type="ECO:0000259" key="10">
    <source>
        <dbReference type="PROSITE" id="PS51391"/>
    </source>
</evidence>
<dbReference type="GO" id="GO:0071006">
    <property type="term" value="C:U2-type catalytic step 1 spliceosome"/>
    <property type="evidence" value="ECO:0007669"/>
    <property type="project" value="TreeGrafter"/>
</dbReference>
<keyword evidence="3" id="KW-0747">Spliceosome</keyword>
<feature type="region of interest" description="Disordered" evidence="8">
    <location>
        <begin position="240"/>
        <end position="262"/>
    </location>
</feature>
<dbReference type="PANTHER" id="PTHR14089:SF2">
    <property type="entry name" value="PRE-MRNA-SPLICING FACTOR CWC2"/>
    <property type="match status" value="1"/>
</dbReference>
<dbReference type="Proteomes" id="UP000275078">
    <property type="component" value="Unassembled WGS sequence"/>
</dbReference>
<feature type="compositionally biased region" description="Polar residues" evidence="8">
    <location>
        <begin position="177"/>
        <end position="188"/>
    </location>
</feature>
<feature type="compositionally biased region" description="Basic residues" evidence="8">
    <location>
        <begin position="431"/>
        <end position="447"/>
    </location>
</feature>
<dbReference type="PROSITE" id="PS50102">
    <property type="entry name" value="RRM"/>
    <property type="match status" value="1"/>
</dbReference>
<dbReference type="InterPro" id="IPR012677">
    <property type="entry name" value="Nucleotide-bd_a/b_plait_sf"/>
</dbReference>
<accession>A0A3N4IDM2</accession>
<dbReference type="InterPro" id="IPR008942">
    <property type="entry name" value="ENTH_VHS"/>
</dbReference>
<dbReference type="GO" id="GO:0071007">
    <property type="term" value="C:U2-type catalytic step 2 spliceosome"/>
    <property type="evidence" value="ECO:0007669"/>
    <property type="project" value="TreeGrafter"/>
</dbReference>
<keyword evidence="12" id="KW-1185">Reference proteome</keyword>
<dbReference type="FunFam" id="3.30.70.330:FF:000397">
    <property type="entry name" value="RNA binding protein Nrd1"/>
    <property type="match status" value="1"/>
</dbReference>
<dbReference type="SMART" id="SM00582">
    <property type="entry name" value="RPR"/>
    <property type="match status" value="1"/>
</dbReference>
<dbReference type="PROSITE" id="PS51391">
    <property type="entry name" value="CID"/>
    <property type="match status" value="1"/>
</dbReference>
<feature type="compositionally biased region" description="Basic and acidic residues" evidence="8">
    <location>
        <begin position="356"/>
        <end position="366"/>
    </location>
</feature>
<feature type="region of interest" description="Disordered" evidence="8">
    <location>
        <begin position="147"/>
        <end position="223"/>
    </location>
</feature>
<evidence type="ECO:0000256" key="7">
    <source>
        <dbReference type="PROSITE-ProRule" id="PRU00176"/>
    </source>
</evidence>
<feature type="region of interest" description="Disordered" evidence="8">
    <location>
        <begin position="338"/>
        <end position="482"/>
    </location>
</feature>
<dbReference type="AlphaFoldDB" id="A0A3N4IDM2"/>
<dbReference type="SMART" id="SM00360">
    <property type="entry name" value="RRM"/>
    <property type="match status" value="1"/>
</dbReference>
<sequence>MTTEFDEALQAVVASSKGGIPSGTKIKEVAQYCVSNVKYESVLIQKLYLQFRKAPAGSKIGLLYVVDLILRDFLQSARKDGQDQWAIAPDGSHMAGFNRMKEILPPMLNDVMQNITEDYKEKVKKLIDIWERGNILSAEFLAPFKSKLSDGTTTPTMSPPPGFDPYRPMVPAPKTADPSQNAQSTASILQALAQMAKQKPATGSPAPPTQPSPAPSAAAVPPPAPVMANSLGYSYAAPQHPLQQQPSASPTINSPQQPNNLQANFGALLGLGQQQSAAPTYPPMPQQPSTASTADAATLQAQQLALLQLLMQQPQLAQAAMPQLATLFAGMGNIGGMMSQPQGVMPPAWQQQHQSGRSDRDPRDRMYSPPPRSPPRRDYRGRTRSRSPAGARRSDSPPRRRHSPVYGEYDGGRRDSDASESRGRGGSSRGARGRFGNRKASPHRRSGRDRSKSPVQHGITNRPRKKHYSEEPPNVEKLVEQDPTVGPDKIKVYSRTLFVGGVTGIKEDDLRDLFSRFGYVQSCILNTEKRHAFIKMYTREDAIAAKEGLASYKFGDITIRRIQTRWGVGFGPRECTNYESGISVIPLDRLTDADKRWVVSANYGGTGGLPLRGGIAIEEPDIEIGAGVSSKAISKRHEPPHRTDKRKYSDWDQKSADKPARKREYGDWDKKEDTSHALPPATPSFGGSGFPLYGPGADPYQTAANLSNYFYGNQGGQS</sequence>
<dbReference type="PANTHER" id="PTHR14089">
    <property type="entry name" value="PRE-MRNA-SPLICING FACTOR RBM22"/>
    <property type="match status" value="1"/>
</dbReference>
<dbReference type="InterPro" id="IPR048892">
    <property type="entry name" value="Nrd1_Seb1_dom2"/>
</dbReference>
<name>A0A3N4IDM2_ASCIM</name>
<proteinExistence type="predicted"/>
<evidence type="ECO:0000256" key="6">
    <source>
        <dbReference type="ARBA" id="ARBA00023242"/>
    </source>
</evidence>
<evidence type="ECO:0000313" key="11">
    <source>
        <dbReference type="EMBL" id="RPA84233.1"/>
    </source>
</evidence>
<evidence type="ECO:0000256" key="3">
    <source>
        <dbReference type="ARBA" id="ARBA00022728"/>
    </source>
</evidence>
<dbReference type="SUPFAM" id="SSF48464">
    <property type="entry name" value="ENTH/VHS domain"/>
    <property type="match status" value="1"/>
</dbReference>
<evidence type="ECO:0000256" key="2">
    <source>
        <dbReference type="ARBA" id="ARBA00022553"/>
    </source>
</evidence>
<dbReference type="GO" id="GO:0036002">
    <property type="term" value="F:pre-mRNA binding"/>
    <property type="evidence" value="ECO:0007669"/>
    <property type="project" value="TreeGrafter"/>
</dbReference>
<dbReference type="InterPro" id="IPR039171">
    <property type="entry name" value="Cwc2/Slt11"/>
</dbReference>
<feature type="region of interest" description="Disordered" evidence="8">
    <location>
        <begin position="275"/>
        <end position="294"/>
    </location>
</feature>
<dbReference type="Gene3D" id="1.25.40.90">
    <property type="match status" value="1"/>
</dbReference>
<organism evidence="11 12">
    <name type="scientific">Ascobolus immersus RN42</name>
    <dbReference type="NCBI Taxonomy" id="1160509"/>
    <lineage>
        <taxon>Eukaryota</taxon>
        <taxon>Fungi</taxon>
        <taxon>Dikarya</taxon>
        <taxon>Ascomycota</taxon>
        <taxon>Pezizomycotina</taxon>
        <taxon>Pezizomycetes</taxon>
        <taxon>Pezizales</taxon>
        <taxon>Ascobolaceae</taxon>
        <taxon>Ascobolus</taxon>
    </lineage>
</organism>
<dbReference type="GO" id="GO:0010629">
    <property type="term" value="P:negative regulation of gene expression"/>
    <property type="evidence" value="ECO:0007669"/>
    <property type="project" value="UniProtKB-ARBA"/>
</dbReference>
<dbReference type="GO" id="GO:0000974">
    <property type="term" value="C:Prp19 complex"/>
    <property type="evidence" value="ECO:0007669"/>
    <property type="project" value="TreeGrafter"/>
</dbReference>
<dbReference type="EMBL" id="ML119660">
    <property type="protein sequence ID" value="RPA84233.1"/>
    <property type="molecule type" value="Genomic_DNA"/>
</dbReference>
<dbReference type="GO" id="GO:0031126">
    <property type="term" value="P:sno(s)RNA 3'-end processing"/>
    <property type="evidence" value="ECO:0007669"/>
    <property type="project" value="UniProtKB-ARBA"/>
</dbReference>
<evidence type="ECO:0000256" key="5">
    <source>
        <dbReference type="ARBA" id="ARBA00023187"/>
    </source>
</evidence>
<dbReference type="OrthoDB" id="79367at2759"/>